<evidence type="ECO:0000256" key="1">
    <source>
        <dbReference type="ARBA" id="ARBA00022679"/>
    </source>
</evidence>
<gene>
    <name evidence="3" type="ORF">MGWOODY_Smn3326</name>
</gene>
<dbReference type="GO" id="GO:0005524">
    <property type="term" value="F:ATP binding"/>
    <property type="evidence" value="ECO:0007669"/>
    <property type="project" value="InterPro"/>
</dbReference>
<dbReference type="InterPro" id="IPR043129">
    <property type="entry name" value="ATPase_NBD"/>
</dbReference>
<name>A0A160TIQ7_9ZZZZ</name>
<proteinExistence type="predicted"/>
<dbReference type="GO" id="GO:0004340">
    <property type="term" value="F:glucokinase activity"/>
    <property type="evidence" value="ECO:0007669"/>
    <property type="project" value="UniProtKB-EC"/>
</dbReference>
<dbReference type="EC" id="2.7.1.2" evidence="3"/>
<dbReference type="AlphaFoldDB" id="A0A160TIQ7"/>
<protein>
    <submittedName>
        <fullName evidence="3">Glucokinase</fullName>
        <ecNumber evidence="3">2.7.1.2</ecNumber>
    </submittedName>
</protein>
<sequence length="318" mass="32915">MTGDDIGLVADIGRQSVRFALSGGAAGIVPRDVRSYHTAEHATFTSALLAYLGDVGMRDATLPSVLAVAGAARGDLINLTGSRWYISLSGVEAVLRARPRALNECAATALALTTLNQSAFTPVGAQSTRLVQPGGHYIVVSIGTGLGVAALIAGPNGRLLPVASEAGHMTFSPATPDEEKFATHVRVRGQPSAESLLSANGLVAAYAALAGGGKIMPSPEEVTRSAGRDPVSTAVAQMVAGYLGAFIGDLVLAFGAWEGVYLTGPIPRALHMHLSDPRFRKRLEAKDAFRRQLGEVPVAIVNRSDLELTGAAAALRDG</sequence>
<dbReference type="Pfam" id="PF02685">
    <property type="entry name" value="Glucokinase"/>
    <property type="match status" value="1"/>
</dbReference>
<keyword evidence="2 3" id="KW-0418">Kinase</keyword>
<dbReference type="InterPro" id="IPR003836">
    <property type="entry name" value="Glucokinase"/>
</dbReference>
<dbReference type="PANTHER" id="PTHR47690:SF1">
    <property type="entry name" value="GLUCOKINASE"/>
    <property type="match status" value="1"/>
</dbReference>
<dbReference type="SUPFAM" id="SSF53067">
    <property type="entry name" value="Actin-like ATPase domain"/>
    <property type="match status" value="1"/>
</dbReference>
<dbReference type="GO" id="GO:0005829">
    <property type="term" value="C:cytosol"/>
    <property type="evidence" value="ECO:0007669"/>
    <property type="project" value="TreeGrafter"/>
</dbReference>
<dbReference type="GO" id="GO:0005536">
    <property type="term" value="F:D-glucose binding"/>
    <property type="evidence" value="ECO:0007669"/>
    <property type="project" value="InterPro"/>
</dbReference>
<dbReference type="Gene3D" id="3.40.367.20">
    <property type="match status" value="1"/>
</dbReference>
<evidence type="ECO:0000256" key="2">
    <source>
        <dbReference type="ARBA" id="ARBA00022777"/>
    </source>
</evidence>
<accession>A0A160TIQ7</accession>
<dbReference type="GO" id="GO:0006096">
    <property type="term" value="P:glycolytic process"/>
    <property type="evidence" value="ECO:0007669"/>
    <property type="project" value="InterPro"/>
</dbReference>
<keyword evidence="1 3" id="KW-0808">Transferase</keyword>
<dbReference type="Gene3D" id="3.30.420.40">
    <property type="match status" value="1"/>
</dbReference>
<organism evidence="3">
    <name type="scientific">hydrothermal vent metagenome</name>
    <dbReference type="NCBI Taxonomy" id="652676"/>
    <lineage>
        <taxon>unclassified sequences</taxon>
        <taxon>metagenomes</taxon>
        <taxon>ecological metagenomes</taxon>
    </lineage>
</organism>
<dbReference type="EMBL" id="CZQE01000002">
    <property type="protein sequence ID" value="CUS43059.1"/>
    <property type="molecule type" value="Genomic_DNA"/>
</dbReference>
<dbReference type="PANTHER" id="PTHR47690">
    <property type="entry name" value="GLUCOKINASE"/>
    <property type="match status" value="1"/>
</dbReference>
<dbReference type="InterPro" id="IPR050201">
    <property type="entry name" value="Bacterial_glucokinase"/>
</dbReference>
<evidence type="ECO:0000313" key="3">
    <source>
        <dbReference type="EMBL" id="CUS43059.1"/>
    </source>
</evidence>
<dbReference type="CDD" id="cd24008">
    <property type="entry name" value="ASKHA_NBD_GLK"/>
    <property type="match status" value="1"/>
</dbReference>
<reference evidence="3" key="1">
    <citation type="submission" date="2015-10" db="EMBL/GenBank/DDBJ databases">
        <authorList>
            <person name="Gilbert D.G."/>
        </authorList>
    </citation>
    <scope>NUCLEOTIDE SEQUENCE</scope>
</reference>